<accession>A0ABN5LR90</accession>
<evidence type="ECO:0000313" key="1">
    <source>
        <dbReference type="EMBL" id="AWO01369.1"/>
    </source>
</evidence>
<dbReference type="EMBL" id="CP029600">
    <property type="protein sequence ID" value="AWO01369.1"/>
    <property type="molecule type" value="Genomic_DNA"/>
</dbReference>
<dbReference type="Pfam" id="PF13155">
    <property type="entry name" value="Toprim_2"/>
    <property type="match status" value="1"/>
</dbReference>
<protein>
    <submittedName>
        <fullName evidence="1">DNA primase</fullName>
    </submittedName>
</protein>
<organism evidence="1 2">
    <name type="scientific">Chitinophaga alhagiae</name>
    <dbReference type="NCBI Taxonomy" id="2203219"/>
    <lineage>
        <taxon>Bacteria</taxon>
        <taxon>Pseudomonadati</taxon>
        <taxon>Bacteroidota</taxon>
        <taxon>Chitinophagia</taxon>
        <taxon>Chitinophagales</taxon>
        <taxon>Chitinophagaceae</taxon>
        <taxon>Chitinophaga</taxon>
    </lineage>
</organism>
<proteinExistence type="predicted"/>
<dbReference type="RefSeq" id="WP_119077582.1">
    <property type="nucleotide sequence ID" value="NZ_CP029600.1"/>
</dbReference>
<reference evidence="1 2" key="1">
    <citation type="submission" date="2018-05" db="EMBL/GenBank/DDBJ databases">
        <title>Chitinophaga sp. nov., isolated from rhizosphere soil of Alhagi.</title>
        <authorList>
            <person name="Liu Y."/>
        </authorList>
    </citation>
    <scope>NUCLEOTIDE SEQUENCE [LARGE SCALE GENOMIC DNA]</scope>
    <source>
        <strain evidence="1 2">T22</strain>
    </source>
</reference>
<keyword evidence="2" id="KW-1185">Reference proteome</keyword>
<name>A0ABN5LR90_9BACT</name>
<dbReference type="Gene3D" id="3.40.1360.10">
    <property type="match status" value="1"/>
</dbReference>
<dbReference type="SUPFAM" id="SSF57783">
    <property type="entry name" value="Zinc beta-ribbon"/>
    <property type="match status" value="1"/>
</dbReference>
<gene>
    <name evidence="1" type="ORF">DLD77_06520</name>
</gene>
<dbReference type="InterPro" id="IPR036977">
    <property type="entry name" value="DNA_primase_Znf_CHC2"/>
</dbReference>
<evidence type="ECO:0000313" key="2">
    <source>
        <dbReference type="Proteomes" id="UP000246099"/>
    </source>
</evidence>
<dbReference type="Proteomes" id="UP000246099">
    <property type="component" value="Chromosome"/>
</dbReference>
<dbReference type="Gene3D" id="3.90.580.10">
    <property type="entry name" value="Zinc finger, CHC2-type domain"/>
    <property type="match status" value="1"/>
</dbReference>
<sequence length="330" mass="37449">MNRVTIQEAKLLDQVDYLAFLGFYPEKIRGQEYWYRSPLREVHTPSFKVDRAKGVWYDHGIGQGGTIIDFGKAYFHCNVREFLDRLTPYLSFHRPELPMQVSAPSAVQSSTSQAGEKKGIVVLSAGPLESPQLSRYLAERKIPLSIAAAYCQEVRFELSGRRFFAIGFKNDLGGFELRNAHFKGSSAPKASTFLDQGCHELAVFEGFFNFLSFLTLGQYRSLPTCNFLVLNSLAYFRKNRSIMDQHAGVTLYLDRDAAGLQCTSQALKFGPQFRDGSHFYVGNNDLNEWLIQNFPRLKQDQSILPQVGKVLRDVQHLPPDISQSKKGKRM</sequence>